<evidence type="ECO:0000313" key="2">
    <source>
        <dbReference type="Proteomes" id="UP001139971"/>
    </source>
</evidence>
<organism evidence="1 2">
    <name type="scientific">Tahibacter soli</name>
    <dbReference type="NCBI Taxonomy" id="2983605"/>
    <lineage>
        <taxon>Bacteria</taxon>
        <taxon>Pseudomonadati</taxon>
        <taxon>Pseudomonadota</taxon>
        <taxon>Gammaproteobacteria</taxon>
        <taxon>Lysobacterales</taxon>
        <taxon>Rhodanobacteraceae</taxon>
        <taxon>Tahibacter</taxon>
    </lineage>
</organism>
<dbReference type="EMBL" id="JAOVZO020000023">
    <property type="protein sequence ID" value="MDC8015917.1"/>
    <property type="molecule type" value="Genomic_DNA"/>
</dbReference>
<reference evidence="1" key="1">
    <citation type="submission" date="2023-02" db="EMBL/GenBank/DDBJ databases">
        <title>Tahibacter soli sp. nov. isolated from soil.</title>
        <authorList>
            <person name="Baek J.H."/>
            <person name="Lee J.K."/>
            <person name="Choi D.G."/>
            <person name="Jeon C.O."/>
        </authorList>
    </citation>
    <scope>NUCLEOTIDE SEQUENCE</scope>
    <source>
        <strain evidence="1">BL</strain>
    </source>
</reference>
<dbReference type="RefSeq" id="WP_263543549.1">
    <property type="nucleotide sequence ID" value="NZ_JAOVZO020000023.1"/>
</dbReference>
<dbReference type="Proteomes" id="UP001139971">
    <property type="component" value="Unassembled WGS sequence"/>
</dbReference>
<comment type="caution">
    <text evidence="1">The sequence shown here is derived from an EMBL/GenBank/DDBJ whole genome shotgun (WGS) entry which is preliminary data.</text>
</comment>
<name>A0A9X3YQ94_9GAMM</name>
<protein>
    <submittedName>
        <fullName evidence="1">Uncharacterized protein</fullName>
    </submittedName>
</protein>
<gene>
    <name evidence="1" type="ORF">OD750_025620</name>
</gene>
<proteinExistence type="predicted"/>
<dbReference type="AlphaFoldDB" id="A0A9X3YQ94"/>
<evidence type="ECO:0000313" key="1">
    <source>
        <dbReference type="EMBL" id="MDC8015917.1"/>
    </source>
</evidence>
<accession>A0A9X3YQ94</accession>
<keyword evidence="2" id="KW-1185">Reference proteome</keyword>
<sequence>MKKITLSKETMRVLTAQETAGVGGGDLYPPPPVLSRQPDFCPISGTGPQCVLPTDRCLTRPVTACITQQPGCAIGP</sequence>